<keyword evidence="4" id="KW-1185">Reference proteome</keyword>
<feature type="compositionally biased region" description="Polar residues" evidence="1">
    <location>
        <begin position="93"/>
        <end position="111"/>
    </location>
</feature>
<organism evidence="3 4">
    <name type="scientific">Dendroctonus ponderosae</name>
    <name type="common">Mountain pine beetle</name>
    <dbReference type="NCBI Taxonomy" id="77166"/>
    <lineage>
        <taxon>Eukaryota</taxon>
        <taxon>Metazoa</taxon>
        <taxon>Ecdysozoa</taxon>
        <taxon>Arthropoda</taxon>
        <taxon>Hexapoda</taxon>
        <taxon>Insecta</taxon>
        <taxon>Pterygota</taxon>
        <taxon>Neoptera</taxon>
        <taxon>Endopterygota</taxon>
        <taxon>Coleoptera</taxon>
        <taxon>Polyphaga</taxon>
        <taxon>Cucujiformia</taxon>
        <taxon>Curculionidae</taxon>
        <taxon>Scolytinae</taxon>
        <taxon>Dendroctonus</taxon>
    </lineage>
</organism>
<reference evidence="3" key="2">
    <citation type="submission" date="2024-08" db="UniProtKB">
        <authorList>
            <consortium name="EnsemblMetazoa"/>
        </authorList>
    </citation>
    <scope>IDENTIFICATION</scope>
</reference>
<feature type="chain" id="PRO_5043882597" description="DUF4794 domain-containing protein" evidence="2">
    <location>
        <begin position="28"/>
        <end position="566"/>
    </location>
</feature>
<dbReference type="Proteomes" id="UP000019118">
    <property type="component" value="Unassembled WGS sequence"/>
</dbReference>
<evidence type="ECO:0000313" key="4">
    <source>
        <dbReference type="Proteomes" id="UP000019118"/>
    </source>
</evidence>
<feature type="region of interest" description="Disordered" evidence="1">
    <location>
        <begin position="172"/>
        <end position="497"/>
    </location>
</feature>
<accession>A0AAR5NXS4</accession>
<dbReference type="EnsemblMetazoa" id="XM_019898185.1">
    <property type="protein sequence ID" value="XP_019753744.1"/>
    <property type="gene ID" value="LOC109533003"/>
</dbReference>
<feature type="compositionally biased region" description="Low complexity" evidence="1">
    <location>
        <begin position="172"/>
        <end position="181"/>
    </location>
</feature>
<proteinExistence type="predicted"/>
<feature type="compositionally biased region" description="Basic and acidic residues" evidence="1">
    <location>
        <begin position="348"/>
        <end position="372"/>
    </location>
</feature>
<protein>
    <recommendedName>
        <fullName evidence="5">DUF4794 domain-containing protein</fullName>
    </recommendedName>
</protein>
<feature type="compositionally biased region" description="Polar residues" evidence="1">
    <location>
        <begin position="269"/>
        <end position="317"/>
    </location>
</feature>
<dbReference type="KEGG" id="dpa:109533003"/>
<feature type="compositionally biased region" description="Low complexity" evidence="1">
    <location>
        <begin position="255"/>
        <end position="268"/>
    </location>
</feature>
<feature type="compositionally biased region" description="Polar residues" evidence="1">
    <location>
        <begin position="325"/>
        <end position="338"/>
    </location>
</feature>
<dbReference type="AlphaFoldDB" id="A0AAR5NXS4"/>
<sequence>MSVIFHTCRRTMKVPILILLVCAGIQCELPPPYLRQDFRPSPQQYQPIKTIDVKIPSRLTIEQLIKLTEQLQNSQERVVNRPQKIQVSFEQNSYLPPSRPAQQTVNFQPQDSYLPPSKTPGQQSSYLPPARQPEQIYRPPAQFRPPSQPQNGQSFRPQNNQNIELAFAPQRPQHQFQTQQPNFERPQNQFQSQQPNLERPQNQFQTQRPNFERPENQFQSQQPNLERPQNQFQTQRPNFERPQNQFQTQRPNFERPQNQFQTQRPQNQYTPSQGFRPEGTNQNQFSPAQTGFRPSNQYGAPQNSPEKLQNSQQSLPQATYGVPNRETSGSVNNQQKPPATNYGVPDVRPLETLDEQRTDEEVLRQKVLDALKKQQLPYKPASGFRPDSVNQQYLPSEGEGSVGQSQTPFSGNRPQNRPAAENPGQANKPATDIGQGYLPPKGVAEGGFNSRPSTARPPVTESSPESVDGLSQPDQEPKPQQPTDNPLNQEGAEAGPNISIANAVAGGGNFFYLQQPDGRLQKVVLEKTREPNSKPEEYVANYYFQNIQALPNVVYTPLVTLDYTQQ</sequence>
<evidence type="ECO:0008006" key="5">
    <source>
        <dbReference type="Google" id="ProtNLM"/>
    </source>
</evidence>
<feature type="compositionally biased region" description="Polar residues" evidence="1">
    <location>
        <begin position="216"/>
        <end position="251"/>
    </location>
</feature>
<dbReference type="GeneID" id="109533003"/>
<evidence type="ECO:0000313" key="3">
    <source>
        <dbReference type="EnsemblMetazoa" id="XP_019753744.1"/>
    </source>
</evidence>
<feature type="compositionally biased region" description="Polar residues" evidence="1">
    <location>
        <begin position="402"/>
        <end position="415"/>
    </location>
</feature>
<evidence type="ECO:0000256" key="2">
    <source>
        <dbReference type="SAM" id="SignalP"/>
    </source>
</evidence>
<name>A0AAR5NXS4_DENPD</name>
<feature type="compositionally biased region" description="Polar residues" evidence="1">
    <location>
        <begin position="185"/>
        <end position="209"/>
    </location>
</feature>
<keyword evidence="2" id="KW-0732">Signal</keyword>
<feature type="region of interest" description="Disordered" evidence="1">
    <location>
        <begin position="93"/>
        <end position="157"/>
    </location>
</feature>
<evidence type="ECO:0000256" key="1">
    <source>
        <dbReference type="SAM" id="MobiDB-lite"/>
    </source>
</evidence>
<feature type="signal peptide" evidence="2">
    <location>
        <begin position="1"/>
        <end position="27"/>
    </location>
</feature>
<reference evidence="4" key="1">
    <citation type="journal article" date="2013" name="Genome Biol.">
        <title>Draft genome of the mountain pine beetle, Dendroctonus ponderosae Hopkins, a major forest pest.</title>
        <authorList>
            <person name="Keeling C.I."/>
            <person name="Yuen M.M."/>
            <person name="Liao N.Y."/>
            <person name="Docking T.R."/>
            <person name="Chan S.K."/>
            <person name="Taylor G.A."/>
            <person name="Palmquist D.L."/>
            <person name="Jackman S.D."/>
            <person name="Nguyen A."/>
            <person name="Li M."/>
            <person name="Henderson H."/>
            <person name="Janes J.K."/>
            <person name="Zhao Y."/>
            <person name="Pandoh P."/>
            <person name="Moore R."/>
            <person name="Sperling F.A."/>
            <person name="Huber D.P."/>
            <person name="Birol I."/>
            <person name="Jones S.J."/>
            <person name="Bohlmann J."/>
        </authorList>
    </citation>
    <scope>NUCLEOTIDE SEQUENCE</scope>
</reference>